<feature type="non-terminal residue" evidence="1">
    <location>
        <position position="1"/>
    </location>
</feature>
<gene>
    <name evidence="1" type="ORF">BN2614_LOCUS1</name>
</gene>
<evidence type="ECO:0000313" key="2">
    <source>
        <dbReference type="Proteomes" id="UP000269945"/>
    </source>
</evidence>
<keyword evidence="2" id="KW-1185">Reference proteome</keyword>
<reference evidence="1 2" key="1">
    <citation type="submission" date="2018-10" db="EMBL/GenBank/DDBJ databases">
        <authorList>
            <person name="Ekblom R."/>
            <person name="Jareborg N."/>
        </authorList>
    </citation>
    <scope>NUCLEOTIDE SEQUENCE [LARGE SCALE GENOMIC DNA]</scope>
    <source>
        <tissue evidence="1">Muscle</tissue>
    </source>
</reference>
<dbReference type="AlphaFoldDB" id="A0A9X9Q085"/>
<evidence type="ECO:0000313" key="1">
    <source>
        <dbReference type="EMBL" id="VCW84191.1"/>
    </source>
</evidence>
<accession>A0A9X9Q085</accession>
<organism evidence="1 2">
    <name type="scientific">Gulo gulo</name>
    <name type="common">Wolverine</name>
    <name type="synonym">Gluton</name>
    <dbReference type="NCBI Taxonomy" id="48420"/>
    <lineage>
        <taxon>Eukaryota</taxon>
        <taxon>Metazoa</taxon>
        <taxon>Chordata</taxon>
        <taxon>Craniata</taxon>
        <taxon>Vertebrata</taxon>
        <taxon>Euteleostomi</taxon>
        <taxon>Mammalia</taxon>
        <taxon>Eutheria</taxon>
        <taxon>Laurasiatheria</taxon>
        <taxon>Carnivora</taxon>
        <taxon>Caniformia</taxon>
        <taxon>Musteloidea</taxon>
        <taxon>Mustelidae</taxon>
        <taxon>Guloninae</taxon>
        <taxon>Gulo</taxon>
    </lineage>
</organism>
<comment type="caution">
    <text evidence="1">The sequence shown here is derived from an EMBL/GenBank/DDBJ whole genome shotgun (WGS) entry which is preliminary data.</text>
</comment>
<protein>
    <submittedName>
        <fullName evidence="1">Uncharacterized protein</fullName>
    </submittedName>
</protein>
<dbReference type="EMBL" id="CYRY02013662">
    <property type="protein sequence ID" value="VCW84191.1"/>
    <property type="molecule type" value="Genomic_DNA"/>
</dbReference>
<name>A0A9X9Q085_GULGU</name>
<sequence length="43" mass="4870">LRGKATKRRKHIAHTPVISNNRAGKKSSLGMGQWQVLCSSFRY</sequence>
<proteinExistence type="predicted"/>
<dbReference type="Proteomes" id="UP000269945">
    <property type="component" value="Unassembled WGS sequence"/>
</dbReference>